<dbReference type="Proteomes" id="UP000052230">
    <property type="component" value="Unassembled WGS sequence"/>
</dbReference>
<evidence type="ECO:0000313" key="3">
    <source>
        <dbReference type="EMBL" id="MBD4337866.1"/>
    </source>
</evidence>
<feature type="domain" description="XAC0095-like" evidence="1">
    <location>
        <begin position="9"/>
        <end position="71"/>
    </location>
</feature>
<dbReference type="NCBIfam" id="NF047335">
    <property type="entry name" value="T3SS_XAC0095"/>
    <property type="match status" value="1"/>
</dbReference>
<protein>
    <recommendedName>
        <fullName evidence="1">XAC0095-like domain-containing protein</fullName>
    </recommendedName>
</protein>
<evidence type="ECO:0000313" key="2">
    <source>
        <dbReference type="EMBL" id="CEG19246.1"/>
    </source>
</evidence>
<sequence length="85" mass="9553">MEQSLFGYYLLPEDAQLRLLQTRDHLRFLAALARPRCVSNTLGNNGPPIQMDALAFCFDMLAEQLNNVLLQTTVPGDMTERCPPS</sequence>
<dbReference type="KEGG" id="xcw:J162_04397"/>
<dbReference type="Proteomes" id="UP000653002">
    <property type="component" value="Unassembled WGS sequence"/>
</dbReference>
<gene>
    <name evidence="3" type="ORF">GUH15_17750</name>
    <name evidence="2" type="ORF">XAC3562_970030</name>
</gene>
<evidence type="ECO:0000313" key="4">
    <source>
        <dbReference type="Proteomes" id="UP000052230"/>
    </source>
</evidence>
<reference evidence="3" key="2">
    <citation type="submission" date="2020-01" db="EMBL/GenBank/DDBJ databases">
        <authorList>
            <person name="Richard D."/>
        </authorList>
    </citation>
    <scope>NUCLEOTIDE SEQUENCE</scope>
    <source>
        <strain evidence="3">JP541</strain>
    </source>
</reference>
<comment type="caution">
    <text evidence="2">The sequence shown here is derived from an EMBL/GenBank/DDBJ whole genome shotgun (WGS) entry which is preliminary data.</text>
</comment>
<dbReference type="AlphaFoldDB" id="A0A0U5FMY9"/>
<accession>A0A0U5FMY9</accession>
<dbReference type="Pfam" id="PF26642">
    <property type="entry name" value="XAC0095_dom"/>
    <property type="match status" value="1"/>
</dbReference>
<dbReference type="EMBL" id="CCXZ01000196">
    <property type="protein sequence ID" value="CEG19246.1"/>
    <property type="molecule type" value="Genomic_DNA"/>
</dbReference>
<proteinExistence type="predicted"/>
<evidence type="ECO:0000259" key="1">
    <source>
        <dbReference type="Pfam" id="PF26642"/>
    </source>
</evidence>
<dbReference type="KEGG" id="xcm:J164_04392"/>
<dbReference type="KEGG" id="xcf:J172_04432"/>
<dbReference type="GeneID" id="66913490"/>
<dbReference type="KEGG" id="xcu:J159_04391"/>
<dbReference type="EMBL" id="JAABFR010001386">
    <property type="protein sequence ID" value="MBD4337866.1"/>
    <property type="molecule type" value="Genomic_DNA"/>
</dbReference>
<dbReference type="KEGG" id="xcr:J163_04392"/>
<organism evidence="2 4">
    <name type="scientific">Xanthomonas citri pv. citri</name>
    <dbReference type="NCBI Taxonomy" id="611301"/>
    <lineage>
        <taxon>Bacteria</taxon>
        <taxon>Pseudomonadati</taxon>
        <taxon>Pseudomonadota</taxon>
        <taxon>Gammaproteobacteria</taxon>
        <taxon>Lysobacterales</taxon>
        <taxon>Lysobacteraceae</taxon>
        <taxon>Xanthomonas</taxon>
    </lineage>
</organism>
<dbReference type="KEGG" id="xcn:J169_04439"/>
<dbReference type="InterPro" id="IPR058099">
    <property type="entry name" value="T3SS_XAC0095_dom"/>
</dbReference>
<reference evidence="2 4" key="1">
    <citation type="submission" date="2014-09" db="EMBL/GenBank/DDBJ databases">
        <authorList>
            <person name="Regsiter A."/>
        </authorList>
    </citation>
    <scope>NUCLEOTIDE SEQUENCE [LARGE SCALE GENOMIC DNA]</scope>
</reference>
<dbReference type="RefSeq" id="WP_040145186.1">
    <property type="nucleotide sequence ID" value="NZ_CAVLHM010000019.1"/>
</dbReference>
<keyword evidence="4" id="KW-1185">Reference proteome</keyword>
<name>A0A0U5FMY9_XANCI</name>